<gene>
    <name evidence="1" type="ORF">Cadr_000022487</name>
</gene>
<name>A0A5N4CS75_CAMDR</name>
<organism evidence="1 2">
    <name type="scientific">Camelus dromedarius</name>
    <name type="common">Dromedary</name>
    <name type="synonym">Arabian camel</name>
    <dbReference type="NCBI Taxonomy" id="9838"/>
    <lineage>
        <taxon>Eukaryota</taxon>
        <taxon>Metazoa</taxon>
        <taxon>Chordata</taxon>
        <taxon>Craniata</taxon>
        <taxon>Vertebrata</taxon>
        <taxon>Euteleostomi</taxon>
        <taxon>Mammalia</taxon>
        <taxon>Eutheria</taxon>
        <taxon>Laurasiatheria</taxon>
        <taxon>Artiodactyla</taxon>
        <taxon>Tylopoda</taxon>
        <taxon>Camelidae</taxon>
        <taxon>Camelus</taxon>
    </lineage>
</organism>
<dbReference type="AlphaFoldDB" id="A0A5N4CS75"/>
<accession>A0A5N4CS75</accession>
<proteinExistence type="predicted"/>
<keyword evidence="2" id="KW-1185">Reference proteome</keyword>
<protein>
    <submittedName>
        <fullName evidence="1">Uncharacterized protein</fullName>
    </submittedName>
</protein>
<dbReference type="Proteomes" id="UP000299084">
    <property type="component" value="Unassembled WGS sequence"/>
</dbReference>
<sequence>MCTRYLQLQVQVEKHHALCCPFRTPSVSTALFVEHVRHDVHRPCPALRGWDQAGPCSGADSRVEEGGWSASDERTVVELGHRGGPLPEKPPTFFQAFVGSL</sequence>
<evidence type="ECO:0000313" key="2">
    <source>
        <dbReference type="Proteomes" id="UP000299084"/>
    </source>
</evidence>
<reference evidence="1 2" key="1">
    <citation type="journal article" date="2019" name="Mol. Ecol. Resour.">
        <title>Improving Illumina assemblies with Hi-C and long reads: an example with the North African dromedary.</title>
        <authorList>
            <person name="Elbers J.P."/>
            <person name="Rogers M.F."/>
            <person name="Perelman P.L."/>
            <person name="Proskuryakova A.A."/>
            <person name="Serdyukova N.A."/>
            <person name="Johnson W.E."/>
            <person name="Horin P."/>
            <person name="Corander J."/>
            <person name="Murphy D."/>
            <person name="Burger P.A."/>
        </authorList>
    </citation>
    <scope>NUCLEOTIDE SEQUENCE [LARGE SCALE GENOMIC DNA]</scope>
    <source>
        <strain evidence="1">Drom800</strain>
        <tissue evidence="1">Blood</tissue>
    </source>
</reference>
<evidence type="ECO:0000313" key="1">
    <source>
        <dbReference type="EMBL" id="KAB1261709.1"/>
    </source>
</evidence>
<dbReference type="EMBL" id="JWIN03000020">
    <property type="protein sequence ID" value="KAB1261709.1"/>
    <property type="molecule type" value="Genomic_DNA"/>
</dbReference>
<comment type="caution">
    <text evidence="1">The sequence shown here is derived from an EMBL/GenBank/DDBJ whole genome shotgun (WGS) entry which is preliminary data.</text>
</comment>